<comment type="caution">
    <text evidence="2">The sequence shown here is derived from an EMBL/GenBank/DDBJ whole genome shotgun (WGS) entry which is preliminary data.</text>
</comment>
<dbReference type="GO" id="GO:0016879">
    <property type="term" value="F:ligase activity, forming carbon-nitrogen bonds"/>
    <property type="evidence" value="ECO:0007669"/>
    <property type="project" value="TreeGrafter"/>
</dbReference>
<organism evidence="2">
    <name type="scientific">hydrocarbon metagenome</name>
    <dbReference type="NCBI Taxonomy" id="938273"/>
    <lineage>
        <taxon>unclassified sequences</taxon>
        <taxon>metagenomes</taxon>
        <taxon>ecological metagenomes</taxon>
    </lineage>
</organism>
<dbReference type="Gene3D" id="3.40.50.20">
    <property type="match status" value="1"/>
</dbReference>
<keyword evidence="2" id="KW-0436">Ligase</keyword>
<dbReference type="AlphaFoldDB" id="A0A0W8F1U6"/>
<dbReference type="Gene3D" id="3.30.470.20">
    <property type="entry name" value="ATP-grasp fold, B domain"/>
    <property type="match status" value="1"/>
</dbReference>
<dbReference type="InterPro" id="IPR011761">
    <property type="entry name" value="ATP-grasp"/>
</dbReference>
<dbReference type="SUPFAM" id="SSF56059">
    <property type="entry name" value="Glutathione synthetase ATP-binding domain-like"/>
    <property type="match status" value="1"/>
</dbReference>
<sequence>MIHVVPKPTDTPDDNSTEAVVREIRHQGGEVRFLNLDRIDPFSSDLEDALIWVCGMTQDGHQYEVLQALALANRIVNTPRSIATCASKVLTSVLIERAGIPSPKTLFTRDEDTAARFIAGQGKVVIKPVYGFDGHGIFLIDSPDQLGSPPWYLQEYIPNDRDFRIFVIDGEAVGAIMRVSDTLAHNIHQGGSGIPCAIDDAMQEVAGAAARVVGVDYGGVDLLRTGDGYCVLEVNGTPNWHCMAVPIPALLASYLIEKEREIHT</sequence>
<dbReference type="GO" id="GO:0005737">
    <property type="term" value="C:cytoplasm"/>
    <property type="evidence" value="ECO:0007669"/>
    <property type="project" value="TreeGrafter"/>
</dbReference>
<dbReference type="GO" id="GO:0005524">
    <property type="term" value="F:ATP binding"/>
    <property type="evidence" value="ECO:0007669"/>
    <property type="project" value="InterPro"/>
</dbReference>
<gene>
    <name evidence="2" type="ORF">ASZ90_015486</name>
</gene>
<dbReference type="PROSITE" id="PS50975">
    <property type="entry name" value="ATP_GRASP"/>
    <property type="match status" value="1"/>
</dbReference>
<dbReference type="GO" id="GO:0046872">
    <property type="term" value="F:metal ion binding"/>
    <property type="evidence" value="ECO:0007669"/>
    <property type="project" value="InterPro"/>
</dbReference>
<dbReference type="Pfam" id="PF08443">
    <property type="entry name" value="RimK"/>
    <property type="match status" value="1"/>
</dbReference>
<feature type="domain" description="ATP-grasp" evidence="1">
    <location>
        <begin position="92"/>
        <end position="264"/>
    </location>
</feature>
<proteinExistence type="predicted"/>
<reference evidence="2" key="1">
    <citation type="journal article" date="2015" name="Proc. Natl. Acad. Sci. U.S.A.">
        <title>Networks of energetic and metabolic interactions define dynamics in microbial communities.</title>
        <authorList>
            <person name="Embree M."/>
            <person name="Liu J.K."/>
            <person name="Al-Bassam M.M."/>
            <person name="Zengler K."/>
        </authorList>
    </citation>
    <scope>NUCLEOTIDE SEQUENCE</scope>
</reference>
<dbReference type="EMBL" id="LNQE01001611">
    <property type="protein sequence ID" value="KUG14868.1"/>
    <property type="molecule type" value="Genomic_DNA"/>
</dbReference>
<evidence type="ECO:0000259" key="1">
    <source>
        <dbReference type="PROSITE" id="PS50975"/>
    </source>
</evidence>
<evidence type="ECO:0000313" key="2">
    <source>
        <dbReference type="EMBL" id="KUG14868.1"/>
    </source>
</evidence>
<dbReference type="PANTHER" id="PTHR21621">
    <property type="entry name" value="RIBOSOMAL PROTEIN S6 MODIFICATION PROTEIN"/>
    <property type="match status" value="1"/>
</dbReference>
<dbReference type="InterPro" id="IPR013651">
    <property type="entry name" value="ATP-grasp_RimK-type"/>
</dbReference>
<dbReference type="Gene3D" id="3.30.1490.20">
    <property type="entry name" value="ATP-grasp fold, A domain"/>
    <property type="match status" value="1"/>
</dbReference>
<accession>A0A0W8F1U6</accession>
<name>A0A0W8F1U6_9ZZZZ</name>
<dbReference type="InterPro" id="IPR013815">
    <property type="entry name" value="ATP_grasp_subdomain_1"/>
</dbReference>
<dbReference type="PANTHER" id="PTHR21621:SF0">
    <property type="entry name" value="BETA-CITRYLGLUTAMATE SYNTHASE B-RELATED"/>
    <property type="match status" value="1"/>
</dbReference>
<protein>
    <submittedName>
        <fullName evidence="2">Coenzyme gamma-f420-2:l-glutamate ligase</fullName>
    </submittedName>
</protein>